<dbReference type="Pfam" id="PF09861">
    <property type="entry name" value="Lar_N"/>
    <property type="match status" value="1"/>
</dbReference>
<dbReference type="AlphaFoldDB" id="A0A1Y1S2L5"/>
<dbReference type="EMBL" id="MWQY01000002">
    <property type="protein sequence ID" value="ORC37959.1"/>
    <property type="molecule type" value="Genomic_DNA"/>
</dbReference>
<keyword evidence="3" id="KW-1185">Reference proteome</keyword>
<proteinExistence type="predicted"/>
<dbReference type="STRING" id="1963862.B4O97_02890"/>
<organism evidence="2 3">
    <name type="scientific">Marispirochaeta aestuarii</name>
    <dbReference type="NCBI Taxonomy" id="1963862"/>
    <lineage>
        <taxon>Bacteria</taxon>
        <taxon>Pseudomonadati</taxon>
        <taxon>Spirochaetota</taxon>
        <taxon>Spirochaetia</taxon>
        <taxon>Spirochaetales</taxon>
        <taxon>Spirochaetaceae</taxon>
        <taxon>Marispirochaeta</taxon>
    </lineage>
</organism>
<feature type="domain" description="LarA-like N-terminal" evidence="1">
    <location>
        <begin position="32"/>
        <end position="193"/>
    </location>
</feature>
<dbReference type="Proteomes" id="UP000192343">
    <property type="component" value="Unassembled WGS sequence"/>
</dbReference>
<sequence>MEIKKQTNIRHLLKDVPIPGVIKVRQHFDGSRVEDIPGTIRTQLKEQSLSARIRQGDRVVLTGSSREIANMNVILRELAAFITSCGAHPYIVPAMGSHGGSSAEGQKEILEDYGITEEFCACPIHSSMDTVVTGYTPDGLPVYFDKFTAESDSIVVVGRIKAHTAFRGPYESGLFKMLGIGLGKQKGADSLHAAGFGAFKERIPEFARVIMNNNNVVFGVGVIENAYDQTCRIEVIKGEEIAEKEPPLLEYAKKRMPRILFPETDVLVVTQIGKNFSGSGMDPNVTGTWATPYGSGGIYKQKTVVLDVSDKSHGNAMGVGMADVTTLRLFNKIDFTALYPNMLTSTVITPGKIAMVMEDDELAIKAAIKTCTNIEKKTVRIVLIKNTLSLDELYISEAMQQEAMETEGVEIVENARKMKFDNEGNLLEFV</sequence>
<dbReference type="RefSeq" id="WP_083048133.1">
    <property type="nucleotide sequence ID" value="NZ_MWQY01000002.1"/>
</dbReference>
<dbReference type="GO" id="GO:0050043">
    <property type="term" value="F:lactate racemase activity"/>
    <property type="evidence" value="ECO:0007669"/>
    <property type="project" value="InterPro"/>
</dbReference>
<gene>
    <name evidence="2" type="ORF">B4O97_02890</name>
</gene>
<reference evidence="2 3" key="1">
    <citation type="submission" date="2017-03" db="EMBL/GenBank/DDBJ databases">
        <title>Draft Genome sequence of Marispirochaeta sp. strain JC444.</title>
        <authorList>
            <person name="Shivani Y."/>
            <person name="Subhash Y."/>
            <person name="Sasikala C."/>
            <person name="Ramana C."/>
        </authorList>
    </citation>
    <scope>NUCLEOTIDE SEQUENCE [LARGE SCALE GENOMIC DNA]</scope>
    <source>
        <strain evidence="2 3">JC444</strain>
    </source>
</reference>
<accession>A0A1Y1S2L5</accession>
<dbReference type="InterPro" id="IPR018657">
    <property type="entry name" value="LarA-like_N"/>
</dbReference>
<evidence type="ECO:0000259" key="1">
    <source>
        <dbReference type="Pfam" id="PF09861"/>
    </source>
</evidence>
<dbReference type="OrthoDB" id="9788398at2"/>
<evidence type="ECO:0000313" key="2">
    <source>
        <dbReference type="EMBL" id="ORC37959.1"/>
    </source>
</evidence>
<dbReference type="Gene3D" id="3.40.50.11440">
    <property type="match status" value="1"/>
</dbReference>
<protein>
    <recommendedName>
        <fullName evidence="1">LarA-like N-terminal domain-containing protein</fullName>
    </recommendedName>
</protein>
<comment type="caution">
    <text evidence="2">The sequence shown here is derived from an EMBL/GenBank/DDBJ whole genome shotgun (WGS) entry which is preliminary data.</text>
</comment>
<evidence type="ECO:0000313" key="3">
    <source>
        <dbReference type="Proteomes" id="UP000192343"/>
    </source>
</evidence>
<name>A0A1Y1S2L5_9SPIO</name>